<reference evidence="3" key="2">
    <citation type="journal article" date="2020" name="Microorganisms">
        <title>Osmotic Adaptation and Compatible Solute Biosynthesis of Phototrophic Bacteria as Revealed from Genome Analyses.</title>
        <authorList>
            <person name="Imhoff J.F."/>
            <person name="Rahn T."/>
            <person name="Kunzel S."/>
            <person name="Keller A."/>
            <person name="Neulinger S.C."/>
        </authorList>
    </citation>
    <scope>NUCLEOTIDE SEQUENCE</scope>
    <source>
        <strain evidence="3">DSM 4395</strain>
    </source>
</reference>
<proteinExistence type="predicted"/>
<reference evidence="3" key="1">
    <citation type="submission" date="2017-05" db="EMBL/GenBank/DDBJ databases">
        <authorList>
            <person name="Imhoff J.F."/>
            <person name="Rahn T."/>
            <person name="Kuenzel S."/>
            <person name="Neulinger S.C."/>
        </authorList>
    </citation>
    <scope>NUCLEOTIDE SEQUENCE</scope>
    <source>
        <strain evidence="3">DSM 4395</strain>
    </source>
</reference>
<dbReference type="Pfam" id="PF11845">
    <property type="entry name" value="Tll0287-like"/>
    <property type="match status" value="1"/>
</dbReference>
<evidence type="ECO:0000259" key="2">
    <source>
        <dbReference type="Pfam" id="PF11845"/>
    </source>
</evidence>
<dbReference type="InterPro" id="IPR021796">
    <property type="entry name" value="Tll0287-like_dom"/>
</dbReference>
<dbReference type="EMBL" id="NHSF01000009">
    <property type="protein sequence ID" value="MBK5929188.1"/>
    <property type="molecule type" value="Genomic_DNA"/>
</dbReference>
<feature type="signal peptide" evidence="1">
    <location>
        <begin position="1"/>
        <end position="22"/>
    </location>
</feature>
<organism evidence="3 4">
    <name type="scientific">Halochromatium salexigens</name>
    <name type="common">Chromatium salexigens</name>
    <dbReference type="NCBI Taxonomy" id="49447"/>
    <lineage>
        <taxon>Bacteria</taxon>
        <taxon>Pseudomonadati</taxon>
        <taxon>Pseudomonadota</taxon>
        <taxon>Gammaproteobacteria</taxon>
        <taxon>Chromatiales</taxon>
        <taxon>Chromatiaceae</taxon>
        <taxon>Halochromatium</taxon>
    </lineage>
</organism>
<evidence type="ECO:0000256" key="1">
    <source>
        <dbReference type="SAM" id="SignalP"/>
    </source>
</evidence>
<dbReference type="RefSeq" id="WP_201243420.1">
    <property type="nucleotide sequence ID" value="NZ_NHSF01000009.1"/>
</dbReference>
<dbReference type="Proteomes" id="UP001296967">
    <property type="component" value="Unassembled WGS sequence"/>
</dbReference>
<comment type="caution">
    <text evidence="3">The sequence shown here is derived from an EMBL/GenBank/DDBJ whole genome shotgun (WGS) entry which is preliminary data.</text>
</comment>
<gene>
    <name evidence="3" type="ORF">CCR82_01215</name>
</gene>
<name>A0AAJ0XED6_HALSE</name>
<evidence type="ECO:0000313" key="4">
    <source>
        <dbReference type="Proteomes" id="UP001296967"/>
    </source>
</evidence>
<accession>A0AAJ0XED6</accession>
<evidence type="ECO:0000313" key="3">
    <source>
        <dbReference type="EMBL" id="MBK5929188.1"/>
    </source>
</evidence>
<feature type="chain" id="PRO_5042531735" evidence="1">
    <location>
        <begin position="23"/>
        <end position="189"/>
    </location>
</feature>
<keyword evidence="4" id="KW-1185">Reference proteome</keyword>
<keyword evidence="1" id="KW-0732">Signal</keyword>
<feature type="domain" description="Tll0287-like" evidence="2">
    <location>
        <begin position="26"/>
        <end position="188"/>
    </location>
</feature>
<sequence>MRKMTRLSVTTLLLAVPALGLAETTAGASDEARALIQQFASTLQSELVSAMKAGGPTNAVEVCQDKAPAIARTLSQTSEWEIGRTSLKTRNPDNAPDAWETRILEQFESLKAAGNEVAGMSYAAVLENDGQKVYRYMQAIPTQEVCLTCHGSDLDPALAQTLDEAYPEDQARGYSAGDIRGAFTLTKPL</sequence>
<dbReference type="AlphaFoldDB" id="A0AAJ0XED6"/>
<dbReference type="Gene3D" id="3.30.450.290">
    <property type="match status" value="1"/>
</dbReference>
<protein>
    <submittedName>
        <fullName evidence="3">Glutamate synthase</fullName>
    </submittedName>
</protein>